<proteinExistence type="predicted"/>
<name>A0ABN2HEE9_9ACTN</name>
<dbReference type="EMBL" id="BAAAQF010000017">
    <property type="protein sequence ID" value="GAA1686557.1"/>
    <property type="molecule type" value="Genomic_DNA"/>
</dbReference>
<feature type="compositionally biased region" description="Basic and acidic residues" evidence="1">
    <location>
        <begin position="154"/>
        <end position="164"/>
    </location>
</feature>
<keyword evidence="3" id="KW-1185">Reference proteome</keyword>
<feature type="region of interest" description="Disordered" evidence="1">
    <location>
        <begin position="236"/>
        <end position="259"/>
    </location>
</feature>
<evidence type="ECO:0000313" key="3">
    <source>
        <dbReference type="Proteomes" id="UP001499851"/>
    </source>
</evidence>
<sequence>MHVHGLQLPAAGRLQGERPAVLHVRERDRGGAVRVRPHQRVQELGVLLALADGVALDREVEQPPHPRLEGLHDLREERVPRGGHEFAVERGVRLGARLGVGAGDHALLEPAQVRGPGVGGGEARRDRFEARAHVEQVRDVLRGGDGDDAALAGDRGDEPVGGEPLERLAQRDAGDLELGGEVALDEARARAQPDGDDALAKRPVDLLGSAHVAPSRPRWTEARPRYTVDVNGIPLIGGPVGKGSTHDRPAAARRPALGP</sequence>
<accession>A0ABN2HEE9</accession>
<evidence type="ECO:0000256" key="1">
    <source>
        <dbReference type="SAM" id="MobiDB-lite"/>
    </source>
</evidence>
<organism evidence="2 3">
    <name type="scientific">Glycomyces endophyticus</name>
    <dbReference type="NCBI Taxonomy" id="480996"/>
    <lineage>
        <taxon>Bacteria</taxon>
        <taxon>Bacillati</taxon>
        <taxon>Actinomycetota</taxon>
        <taxon>Actinomycetes</taxon>
        <taxon>Glycomycetales</taxon>
        <taxon>Glycomycetaceae</taxon>
        <taxon>Glycomyces</taxon>
    </lineage>
</organism>
<evidence type="ECO:0000313" key="2">
    <source>
        <dbReference type="EMBL" id="GAA1686557.1"/>
    </source>
</evidence>
<gene>
    <name evidence="2" type="ORF">GCM10009830_37550</name>
</gene>
<comment type="caution">
    <text evidence="2">The sequence shown here is derived from an EMBL/GenBank/DDBJ whole genome shotgun (WGS) entry which is preliminary data.</text>
</comment>
<reference evidence="2 3" key="1">
    <citation type="journal article" date="2019" name="Int. J. Syst. Evol. Microbiol.">
        <title>The Global Catalogue of Microorganisms (GCM) 10K type strain sequencing project: providing services to taxonomists for standard genome sequencing and annotation.</title>
        <authorList>
            <consortium name="The Broad Institute Genomics Platform"/>
            <consortium name="The Broad Institute Genome Sequencing Center for Infectious Disease"/>
            <person name="Wu L."/>
            <person name="Ma J."/>
        </authorList>
    </citation>
    <scope>NUCLEOTIDE SEQUENCE [LARGE SCALE GENOMIC DNA]</scope>
    <source>
        <strain evidence="2 3">JCM 16001</strain>
    </source>
</reference>
<dbReference type="Proteomes" id="UP001499851">
    <property type="component" value="Unassembled WGS sequence"/>
</dbReference>
<protein>
    <submittedName>
        <fullName evidence="2">Uncharacterized protein</fullName>
    </submittedName>
</protein>
<feature type="region of interest" description="Disordered" evidence="1">
    <location>
        <begin position="143"/>
        <end position="164"/>
    </location>
</feature>